<dbReference type="InterPro" id="IPR031311">
    <property type="entry name" value="CHIT_BIND_RR_consensus"/>
</dbReference>
<dbReference type="InterPro" id="IPR000618">
    <property type="entry name" value="Insect_cuticle"/>
</dbReference>
<dbReference type="GO" id="GO:0008010">
    <property type="term" value="F:structural constituent of chitin-based larval cuticle"/>
    <property type="evidence" value="ECO:0007669"/>
    <property type="project" value="TreeGrafter"/>
</dbReference>
<keyword evidence="1 2" id="KW-0193">Cuticle</keyword>
<dbReference type="GeneID" id="115877620"/>
<dbReference type="PROSITE" id="PS51155">
    <property type="entry name" value="CHIT_BIND_RR_2"/>
    <property type="match status" value="1"/>
</dbReference>
<sequence>MFRLLVVSSILAYATTIAAFPQFSQPQFRLESPTGKIAILRQDSQLNPDGSYSWQYETENGIKAHEQGQQRSPFVGGGTSAQGYYSYTAPNGLLVALNYVADENGYQPQSDVLPTPPPIPAAILRSLEWNRAHPEPQQNPFN</sequence>
<evidence type="ECO:0000256" key="2">
    <source>
        <dbReference type="PROSITE-ProRule" id="PRU00497"/>
    </source>
</evidence>
<dbReference type="Pfam" id="PF00379">
    <property type="entry name" value="Chitin_bind_4"/>
    <property type="match status" value="1"/>
</dbReference>
<evidence type="ECO:0000256" key="3">
    <source>
        <dbReference type="SAM" id="SignalP"/>
    </source>
</evidence>
<dbReference type="InParanoid" id="A0A6J2XEP9"/>
<dbReference type="PRINTS" id="PR00947">
    <property type="entry name" value="CUTICLE"/>
</dbReference>
<dbReference type="PANTHER" id="PTHR10380">
    <property type="entry name" value="CUTICLE PROTEIN"/>
    <property type="match status" value="1"/>
</dbReference>
<dbReference type="RefSeq" id="XP_030749727.1">
    <property type="nucleotide sequence ID" value="XM_030893867.1"/>
</dbReference>
<feature type="chain" id="PRO_5027111968" evidence="3">
    <location>
        <begin position="20"/>
        <end position="142"/>
    </location>
</feature>
<dbReference type="AlphaFoldDB" id="A0A6J2XEP9"/>
<evidence type="ECO:0000256" key="1">
    <source>
        <dbReference type="ARBA" id="ARBA00022460"/>
    </source>
</evidence>
<gene>
    <name evidence="5" type="primary">LOC115877620</name>
</gene>
<name>A0A6J2XEP9_SITOR</name>
<dbReference type="KEGG" id="soy:115877620"/>
<dbReference type="GO" id="GO:0062129">
    <property type="term" value="C:chitin-based extracellular matrix"/>
    <property type="evidence" value="ECO:0007669"/>
    <property type="project" value="TreeGrafter"/>
</dbReference>
<organism evidence="4 5">
    <name type="scientific">Sitophilus oryzae</name>
    <name type="common">Rice weevil</name>
    <name type="synonym">Curculio oryzae</name>
    <dbReference type="NCBI Taxonomy" id="7048"/>
    <lineage>
        <taxon>Eukaryota</taxon>
        <taxon>Metazoa</taxon>
        <taxon>Ecdysozoa</taxon>
        <taxon>Arthropoda</taxon>
        <taxon>Hexapoda</taxon>
        <taxon>Insecta</taxon>
        <taxon>Pterygota</taxon>
        <taxon>Neoptera</taxon>
        <taxon>Endopterygota</taxon>
        <taxon>Coleoptera</taxon>
        <taxon>Polyphaga</taxon>
        <taxon>Cucujiformia</taxon>
        <taxon>Curculionidae</taxon>
        <taxon>Dryophthorinae</taxon>
        <taxon>Sitophilus</taxon>
    </lineage>
</organism>
<accession>A0A6J2XEP9</accession>
<dbReference type="OrthoDB" id="6493579at2759"/>
<dbReference type="Proteomes" id="UP000504635">
    <property type="component" value="Unplaced"/>
</dbReference>
<protein>
    <submittedName>
        <fullName evidence="5">Endocuticle structural glycoprotein SgAbd-2-like</fullName>
    </submittedName>
</protein>
<dbReference type="PANTHER" id="PTHR10380:SF238">
    <property type="entry name" value="CUTICULAR PROTEIN 65EA-RELATED"/>
    <property type="match status" value="1"/>
</dbReference>
<evidence type="ECO:0000313" key="5">
    <source>
        <dbReference type="RefSeq" id="XP_030749727.1"/>
    </source>
</evidence>
<feature type="signal peptide" evidence="3">
    <location>
        <begin position="1"/>
        <end position="19"/>
    </location>
</feature>
<proteinExistence type="predicted"/>
<reference evidence="5" key="1">
    <citation type="submission" date="2025-08" db="UniProtKB">
        <authorList>
            <consortium name="RefSeq"/>
        </authorList>
    </citation>
    <scope>IDENTIFICATION</scope>
    <source>
        <tissue evidence="5">Gonads</tissue>
    </source>
</reference>
<dbReference type="InterPro" id="IPR050468">
    <property type="entry name" value="Cuticle_Struct_Prot"/>
</dbReference>
<dbReference type="PROSITE" id="PS00233">
    <property type="entry name" value="CHIT_BIND_RR_1"/>
    <property type="match status" value="1"/>
</dbReference>
<keyword evidence="3" id="KW-0732">Signal</keyword>
<evidence type="ECO:0000313" key="4">
    <source>
        <dbReference type="Proteomes" id="UP000504635"/>
    </source>
</evidence>
<keyword evidence="4" id="KW-1185">Reference proteome</keyword>